<dbReference type="AlphaFoldDB" id="A0A261G3U8"/>
<dbReference type="Pfam" id="PF00437">
    <property type="entry name" value="T2SSE"/>
    <property type="match status" value="1"/>
</dbReference>
<dbReference type="RefSeq" id="WP_094694220.1">
    <property type="nucleotide sequence ID" value="NZ_JBDNSG010000014.1"/>
</dbReference>
<keyword evidence="5" id="KW-1185">Reference proteome</keyword>
<reference evidence="4 5" key="1">
    <citation type="journal article" date="2017" name="BMC Genomics">
        <title>Comparative genomic and phylogenomic analyses of the Bifidobacteriaceae family.</title>
        <authorList>
            <person name="Lugli G.A."/>
            <person name="Milani C."/>
            <person name="Turroni F."/>
            <person name="Duranti S."/>
            <person name="Mancabelli L."/>
            <person name="Mangifesta M."/>
            <person name="Ferrario C."/>
            <person name="Modesto M."/>
            <person name="Mattarelli P."/>
            <person name="Jiri K."/>
            <person name="van Sinderen D."/>
            <person name="Ventura M."/>
        </authorList>
    </citation>
    <scope>NUCLEOTIDE SEQUENCE [LARGE SCALE GENOMIC DNA]</scope>
    <source>
        <strain evidence="4 5">LMG 28769</strain>
    </source>
</reference>
<proteinExistence type="inferred from homology"/>
<dbReference type="Gene3D" id="3.30.450.90">
    <property type="match status" value="1"/>
</dbReference>
<dbReference type="GeneID" id="98296090"/>
<gene>
    <name evidence="4" type="ORF">BAQU_1423</name>
</gene>
<organism evidence="4 5">
    <name type="scientific">Bifidobacterium aquikefiri</name>
    <dbReference type="NCBI Taxonomy" id="1653207"/>
    <lineage>
        <taxon>Bacteria</taxon>
        <taxon>Bacillati</taxon>
        <taxon>Actinomycetota</taxon>
        <taxon>Actinomycetes</taxon>
        <taxon>Bifidobacteriales</taxon>
        <taxon>Bifidobacteriaceae</taxon>
        <taxon>Bifidobacterium</taxon>
    </lineage>
</organism>
<dbReference type="GO" id="GO:0016887">
    <property type="term" value="F:ATP hydrolysis activity"/>
    <property type="evidence" value="ECO:0007669"/>
    <property type="project" value="InterPro"/>
</dbReference>
<protein>
    <submittedName>
        <fullName evidence="4">Pilus assembly protein</fullName>
    </submittedName>
</protein>
<dbReference type="Proteomes" id="UP000216451">
    <property type="component" value="Unassembled WGS sequence"/>
</dbReference>
<feature type="region of interest" description="Disordered" evidence="2">
    <location>
        <begin position="371"/>
        <end position="402"/>
    </location>
</feature>
<feature type="domain" description="Bacterial type II secretion system protein E" evidence="3">
    <location>
        <begin position="75"/>
        <end position="291"/>
    </location>
</feature>
<dbReference type="OrthoDB" id="9810761at2"/>
<evidence type="ECO:0000256" key="2">
    <source>
        <dbReference type="SAM" id="MobiDB-lite"/>
    </source>
</evidence>
<comment type="caution">
    <text evidence="4">The sequence shown here is derived from an EMBL/GenBank/DDBJ whole genome shotgun (WGS) entry which is preliminary data.</text>
</comment>
<evidence type="ECO:0000256" key="1">
    <source>
        <dbReference type="ARBA" id="ARBA00006611"/>
    </source>
</evidence>
<dbReference type="SUPFAM" id="SSF52540">
    <property type="entry name" value="P-loop containing nucleoside triphosphate hydrolases"/>
    <property type="match status" value="1"/>
</dbReference>
<feature type="compositionally biased region" description="Basic and acidic residues" evidence="2">
    <location>
        <begin position="393"/>
        <end position="402"/>
    </location>
</feature>
<dbReference type="InterPro" id="IPR001482">
    <property type="entry name" value="T2SS/T4SS_dom"/>
</dbReference>
<dbReference type="InterPro" id="IPR027417">
    <property type="entry name" value="P-loop_NTPase"/>
</dbReference>
<dbReference type="CDD" id="cd01130">
    <property type="entry name" value="VirB11-like_ATPase"/>
    <property type="match status" value="1"/>
</dbReference>
<evidence type="ECO:0000259" key="3">
    <source>
        <dbReference type="Pfam" id="PF00437"/>
    </source>
</evidence>
<dbReference type="PANTHER" id="PTHR30486:SF6">
    <property type="entry name" value="TYPE IV PILUS RETRACTATION ATPASE PILT"/>
    <property type="match status" value="1"/>
</dbReference>
<dbReference type="Gene3D" id="3.40.50.300">
    <property type="entry name" value="P-loop containing nucleotide triphosphate hydrolases"/>
    <property type="match status" value="1"/>
</dbReference>
<dbReference type="PANTHER" id="PTHR30486">
    <property type="entry name" value="TWITCHING MOTILITY PROTEIN PILT"/>
    <property type="match status" value="1"/>
</dbReference>
<name>A0A261G3U8_9BIFI</name>
<dbReference type="EMBL" id="MWXA01000006">
    <property type="protein sequence ID" value="OZG66089.1"/>
    <property type="molecule type" value="Genomic_DNA"/>
</dbReference>
<evidence type="ECO:0000313" key="4">
    <source>
        <dbReference type="EMBL" id="OZG66089.1"/>
    </source>
</evidence>
<sequence>MLISTKEQSAASQGRGNAAAHVISFGPLHEFANDCRVTDLAITADGRVWTDRGEGMEERCRPPWLQSPHIVREFAVQLCSQFGTRLDDSCPIADASTADGLRINAVIAPLVPQGASISIRFPDRVQASLATLYERGMIPRAWVQVLRNIALGHANILITGGTGTGKTTMLKALLKECASGERIITVEETRELGDIGRLNHIAMATRDANVEGVGAISLSELLRATLRMRPDRVILGECRGGEITDLLMALNAGHHGGMATLHADSVERVPARMLSLGLQAGLSVQTLNMLSTGAFDIVLHLARHRGKRRLAQIGRLELASADACVGRSLAIWDGFSAVQCSSAFDHVMSRWNVEDSDFGSLTSEMPVIGSSRLDAETTGAEAEHRPHSGHMVSRGEGDHANH</sequence>
<evidence type="ECO:0000313" key="5">
    <source>
        <dbReference type="Proteomes" id="UP000216451"/>
    </source>
</evidence>
<dbReference type="InterPro" id="IPR050921">
    <property type="entry name" value="T4SS_GSP_E_ATPase"/>
</dbReference>
<comment type="similarity">
    <text evidence="1">Belongs to the GSP E family.</text>
</comment>
<accession>A0A261G3U8</accession>